<proteinExistence type="predicted"/>
<dbReference type="CDD" id="cd06222">
    <property type="entry name" value="RNase_H_like"/>
    <property type="match status" value="1"/>
</dbReference>
<dbReference type="Gene3D" id="3.30.420.10">
    <property type="entry name" value="Ribonuclease H-like superfamily/Ribonuclease H"/>
    <property type="match status" value="1"/>
</dbReference>
<reference evidence="2 3" key="1">
    <citation type="submission" date="2024-05" db="EMBL/GenBank/DDBJ databases">
        <title>Haplotype-resolved chromosome-level genome assembly of Huyou (Citrus changshanensis).</title>
        <authorList>
            <person name="Miao C."/>
            <person name="Chen W."/>
            <person name="Wu Y."/>
            <person name="Wang L."/>
            <person name="Zhao S."/>
            <person name="Grierson D."/>
            <person name="Xu C."/>
            <person name="Chen K."/>
        </authorList>
    </citation>
    <scope>NUCLEOTIDE SEQUENCE [LARGE SCALE GENOMIC DNA]</scope>
    <source>
        <strain evidence="2">01-14</strain>
        <tissue evidence="2">Leaf</tissue>
    </source>
</reference>
<dbReference type="InterPro" id="IPR002156">
    <property type="entry name" value="RNaseH_domain"/>
</dbReference>
<feature type="domain" description="RNase H type-1" evidence="1">
    <location>
        <begin position="2"/>
        <end position="80"/>
    </location>
</feature>
<dbReference type="InterPro" id="IPR036397">
    <property type="entry name" value="RNaseH_sf"/>
</dbReference>
<comment type="caution">
    <text evidence="2">The sequence shown here is derived from an EMBL/GenBank/DDBJ whole genome shotgun (WGS) entry which is preliminary data.</text>
</comment>
<accession>A0AAP0M9X4</accession>
<evidence type="ECO:0000259" key="1">
    <source>
        <dbReference type="Pfam" id="PF13456"/>
    </source>
</evidence>
<protein>
    <recommendedName>
        <fullName evidence="1">RNase H type-1 domain-containing protein</fullName>
    </recommendedName>
</protein>
<name>A0AAP0M9X4_9ROSI</name>
<evidence type="ECO:0000313" key="3">
    <source>
        <dbReference type="Proteomes" id="UP001428341"/>
    </source>
</evidence>
<dbReference type="PANTHER" id="PTHR47723:SF19">
    <property type="entry name" value="POLYNUCLEOTIDYL TRANSFERASE, RIBONUCLEASE H-LIKE SUPERFAMILY PROTEIN"/>
    <property type="match status" value="1"/>
</dbReference>
<dbReference type="InterPro" id="IPR053151">
    <property type="entry name" value="RNase_H-like"/>
</dbReference>
<dbReference type="PANTHER" id="PTHR47723">
    <property type="entry name" value="OS05G0353850 PROTEIN"/>
    <property type="match status" value="1"/>
</dbReference>
<dbReference type="InterPro" id="IPR044730">
    <property type="entry name" value="RNase_H-like_dom_plant"/>
</dbReference>
<dbReference type="AlphaFoldDB" id="A0AAP0M9X4"/>
<dbReference type="GO" id="GO:0003676">
    <property type="term" value="F:nucleic acid binding"/>
    <property type="evidence" value="ECO:0007669"/>
    <property type="project" value="InterPro"/>
</dbReference>
<gene>
    <name evidence="2" type="ORF">WN944_014474</name>
</gene>
<dbReference type="Pfam" id="PF13456">
    <property type="entry name" value="RVT_3"/>
    <property type="match status" value="1"/>
</dbReference>
<dbReference type="EMBL" id="JBCGBO010000005">
    <property type="protein sequence ID" value="KAK9199286.1"/>
    <property type="molecule type" value="Genomic_DNA"/>
</dbReference>
<evidence type="ECO:0000313" key="2">
    <source>
        <dbReference type="EMBL" id="KAK9199286.1"/>
    </source>
</evidence>
<sequence length="222" mass="25197">MEAEAVLLGIQVAQKTNCAQFIVESDLKEVVELTLNKKESLAEICWNIEEIQAELKNQASAAIRFVPRKSNVIAHNLANVALEFEEAVTWIGDFPVQWELGMESAELGVAEGPKKLEKFLRQQRFQRQFLQASVWLNIVKPDQIKEISTKINDFQKINSDPLARLLALALVSHEVTSWLVPSERNKRMKEIDKQIRASLMGIIKNREKAKKAEEAGNDDLAY</sequence>
<dbReference type="Proteomes" id="UP001428341">
    <property type="component" value="Unassembled WGS sequence"/>
</dbReference>
<dbReference type="GO" id="GO:0004523">
    <property type="term" value="F:RNA-DNA hybrid ribonuclease activity"/>
    <property type="evidence" value="ECO:0007669"/>
    <property type="project" value="InterPro"/>
</dbReference>
<organism evidence="2 3">
    <name type="scientific">Citrus x changshan-huyou</name>
    <dbReference type="NCBI Taxonomy" id="2935761"/>
    <lineage>
        <taxon>Eukaryota</taxon>
        <taxon>Viridiplantae</taxon>
        <taxon>Streptophyta</taxon>
        <taxon>Embryophyta</taxon>
        <taxon>Tracheophyta</taxon>
        <taxon>Spermatophyta</taxon>
        <taxon>Magnoliopsida</taxon>
        <taxon>eudicotyledons</taxon>
        <taxon>Gunneridae</taxon>
        <taxon>Pentapetalae</taxon>
        <taxon>rosids</taxon>
        <taxon>malvids</taxon>
        <taxon>Sapindales</taxon>
        <taxon>Rutaceae</taxon>
        <taxon>Aurantioideae</taxon>
        <taxon>Citrus</taxon>
    </lineage>
</organism>
<keyword evidence="3" id="KW-1185">Reference proteome</keyword>